<dbReference type="EMBL" id="JBAMIC010000019">
    <property type="protein sequence ID" value="KAK7093832.1"/>
    <property type="molecule type" value="Genomic_DNA"/>
</dbReference>
<accession>A0AAN9AVD1</accession>
<dbReference type="PROSITE" id="PS00107">
    <property type="entry name" value="PROTEIN_KINASE_ATP"/>
    <property type="match status" value="1"/>
</dbReference>
<keyword evidence="4" id="KW-0418">Kinase</keyword>
<evidence type="ECO:0000313" key="10">
    <source>
        <dbReference type="Proteomes" id="UP001374579"/>
    </source>
</evidence>
<evidence type="ECO:0000256" key="4">
    <source>
        <dbReference type="ARBA" id="ARBA00022777"/>
    </source>
</evidence>
<keyword evidence="2" id="KW-0808">Transferase</keyword>
<evidence type="ECO:0000256" key="5">
    <source>
        <dbReference type="ARBA" id="ARBA00022840"/>
    </source>
</evidence>
<evidence type="ECO:0000259" key="8">
    <source>
        <dbReference type="PROSITE" id="PS50011"/>
    </source>
</evidence>
<dbReference type="Pfam" id="PF00069">
    <property type="entry name" value="Pkinase"/>
    <property type="match status" value="1"/>
</dbReference>
<name>A0AAN9AVD1_9CAEN</name>
<feature type="domain" description="Protein kinase" evidence="8">
    <location>
        <begin position="58"/>
        <end position="324"/>
    </location>
</feature>
<dbReference type="GO" id="GO:0004674">
    <property type="term" value="F:protein serine/threonine kinase activity"/>
    <property type="evidence" value="ECO:0007669"/>
    <property type="project" value="UniProtKB-KW"/>
</dbReference>
<evidence type="ECO:0000256" key="7">
    <source>
        <dbReference type="SAM" id="MobiDB-lite"/>
    </source>
</evidence>
<evidence type="ECO:0000256" key="1">
    <source>
        <dbReference type="ARBA" id="ARBA00022527"/>
    </source>
</evidence>
<evidence type="ECO:0000256" key="3">
    <source>
        <dbReference type="ARBA" id="ARBA00022741"/>
    </source>
</evidence>
<dbReference type="InterPro" id="IPR017441">
    <property type="entry name" value="Protein_kinase_ATP_BS"/>
</dbReference>
<comment type="caution">
    <text evidence="9">The sequence shown here is derived from an EMBL/GenBank/DDBJ whole genome shotgun (WGS) entry which is preliminary data.</text>
</comment>
<proteinExistence type="predicted"/>
<dbReference type="Gene3D" id="1.10.510.10">
    <property type="entry name" value="Transferase(Phosphotransferase) domain 1"/>
    <property type="match status" value="1"/>
</dbReference>
<dbReference type="GO" id="GO:0005524">
    <property type="term" value="F:ATP binding"/>
    <property type="evidence" value="ECO:0007669"/>
    <property type="project" value="UniProtKB-UniRule"/>
</dbReference>
<dbReference type="Gene3D" id="3.30.200.20">
    <property type="entry name" value="Phosphorylase Kinase, domain 1"/>
    <property type="match status" value="1"/>
</dbReference>
<sequence>MDLPCVEDPPVDMGPRRRGGLGTATSAGNHVLHKVFSELKGRSGKQVFERNVDLNDMFRLQKKVGSGGFSEVWLARYRHKARLDPVAIKLIPQKQCSNDMVVNEVSILKSLLHTTFIVQMVSCFRTSTYYAIVMKYATRGNLHERVKMVRCFSEMVARFYAAEIAEGLFVLHEKGIIHRDLNLDNVLVCESGHVVLSDFGLSLQRDPAIIDEPCEPWLEGAGKPQFPPPEVFMNQTYDKTADWWAFGVILYRMVCGYFPFVRSRKRSRDSSAYDLQLVYRPEQYPSFLSRPAVEVISRLLMRRKESRLGGGKLEENAIASTMFFYHVDWGRVRDMTVPVPFTELLDPKHISENYTLYLPVSYVGSEKEQISAACKQRLAVVPEVKGRNLRLLALNLKGLKGKDGKDTAKQTLAMSKWAVLVNPRLWFGKNTRHAKKATSKIINPNDIFNW</sequence>
<keyword evidence="10" id="KW-1185">Reference proteome</keyword>
<feature type="region of interest" description="Disordered" evidence="7">
    <location>
        <begin position="1"/>
        <end position="24"/>
    </location>
</feature>
<evidence type="ECO:0000256" key="2">
    <source>
        <dbReference type="ARBA" id="ARBA00022679"/>
    </source>
</evidence>
<keyword evidence="3 6" id="KW-0547">Nucleotide-binding</keyword>
<dbReference type="PANTHER" id="PTHR24351">
    <property type="entry name" value="RIBOSOMAL PROTEIN S6 KINASE"/>
    <property type="match status" value="1"/>
</dbReference>
<dbReference type="SUPFAM" id="SSF56112">
    <property type="entry name" value="Protein kinase-like (PK-like)"/>
    <property type="match status" value="1"/>
</dbReference>
<evidence type="ECO:0000256" key="6">
    <source>
        <dbReference type="PROSITE-ProRule" id="PRU10141"/>
    </source>
</evidence>
<keyword evidence="1" id="KW-0723">Serine/threonine-protein kinase</keyword>
<dbReference type="InterPro" id="IPR011009">
    <property type="entry name" value="Kinase-like_dom_sf"/>
</dbReference>
<dbReference type="PROSITE" id="PS50011">
    <property type="entry name" value="PROTEIN_KINASE_DOM"/>
    <property type="match status" value="1"/>
</dbReference>
<dbReference type="AlphaFoldDB" id="A0AAN9AVD1"/>
<dbReference type="Proteomes" id="UP001374579">
    <property type="component" value="Unassembled WGS sequence"/>
</dbReference>
<gene>
    <name evidence="9" type="ORF">V1264_007520</name>
</gene>
<keyword evidence="5 6" id="KW-0067">ATP-binding</keyword>
<evidence type="ECO:0000313" key="9">
    <source>
        <dbReference type="EMBL" id="KAK7093832.1"/>
    </source>
</evidence>
<protein>
    <recommendedName>
        <fullName evidence="8">Protein kinase domain-containing protein</fullName>
    </recommendedName>
</protein>
<reference evidence="9 10" key="1">
    <citation type="submission" date="2024-02" db="EMBL/GenBank/DDBJ databases">
        <title>Chromosome-scale genome assembly of the rough periwinkle Littorina saxatilis.</title>
        <authorList>
            <person name="De Jode A."/>
            <person name="Faria R."/>
            <person name="Formenti G."/>
            <person name="Sims Y."/>
            <person name="Smith T.P."/>
            <person name="Tracey A."/>
            <person name="Wood J.M.D."/>
            <person name="Zagrodzka Z.B."/>
            <person name="Johannesson K."/>
            <person name="Butlin R.K."/>
            <person name="Leder E.H."/>
        </authorList>
    </citation>
    <scope>NUCLEOTIDE SEQUENCE [LARGE SCALE GENOMIC DNA]</scope>
    <source>
        <strain evidence="9">Snail1</strain>
        <tissue evidence="9">Muscle</tissue>
    </source>
</reference>
<organism evidence="9 10">
    <name type="scientific">Littorina saxatilis</name>
    <dbReference type="NCBI Taxonomy" id="31220"/>
    <lineage>
        <taxon>Eukaryota</taxon>
        <taxon>Metazoa</taxon>
        <taxon>Spiralia</taxon>
        <taxon>Lophotrochozoa</taxon>
        <taxon>Mollusca</taxon>
        <taxon>Gastropoda</taxon>
        <taxon>Caenogastropoda</taxon>
        <taxon>Littorinimorpha</taxon>
        <taxon>Littorinoidea</taxon>
        <taxon>Littorinidae</taxon>
        <taxon>Littorina</taxon>
    </lineage>
</organism>
<dbReference type="InterPro" id="IPR000719">
    <property type="entry name" value="Prot_kinase_dom"/>
</dbReference>
<feature type="binding site" evidence="6">
    <location>
        <position position="89"/>
    </location>
    <ligand>
        <name>ATP</name>
        <dbReference type="ChEBI" id="CHEBI:30616"/>
    </ligand>
</feature>